<organism evidence="3 4">
    <name type="scientific">Pseudodonghicola xiamenensis</name>
    <dbReference type="NCBI Taxonomy" id="337702"/>
    <lineage>
        <taxon>Bacteria</taxon>
        <taxon>Pseudomonadati</taxon>
        <taxon>Pseudomonadota</taxon>
        <taxon>Alphaproteobacteria</taxon>
        <taxon>Rhodobacterales</taxon>
        <taxon>Paracoccaceae</taxon>
        <taxon>Pseudodonghicola</taxon>
    </lineage>
</organism>
<reference evidence="3" key="2">
    <citation type="submission" date="2020-09" db="EMBL/GenBank/DDBJ databases">
        <authorList>
            <person name="Sun Q."/>
            <person name="Zhou Y."/>
        </authorList>
    </citation>
    <scope>NUCLEOTIDE SEQUENCE</scope>
    <source>
        <strain evidence="3">CGMCC 1.7081</strain>
    </source>
</reference>
<evidence type="ECO:0008006" key="5">
    <source>
        <dbReference type="Google" id="ProtNLM"/>
    </source>
</evidence>
<evidence type="ECO:0000313" key="3">
    <source>
        <dbReference type="EMBL" id="GHG95586.1"/>
    </source>
</evidence>
<dbReference type="EMBL" id="BNAP01000015">
    <property type="protein sequence ID" value="GHG95586.1"/>
    <property type="molecule type" value="Genomic_DNA"/>
</dbReference>
<protein>
    <recommendedName>
        <fullName evidence="5">Tripartite-type tricarboxylate transporter, receptor component TctC</fullName>
    </recommendedName>
</protein>
<dbReference type="CDD" id="cd07012">
    <property type="entry name" value="PBP2_Bug_TTT"/>
    <property type="match status" value="1"/>
</dbReference>
<dbReference type="InterPro" id="IPR042100">
    <property type="entry name" value="Bug_dom1"/>
</dbReference>
<comment type="similarity">
    <text evidence="1">Belongs to the UPF0065 (bug) family.</text>
</comment>
<accession>A0A8J3MD07</accession>
<dbReference type="SUPFAM" id="SSF53850">
    <property type="entry name" value="Periplasmic binding protein-like II"/>
    <property type="match status" value="1"/>
</dbReference>
<keyword evidence="2" id="KW-0732">Signal</keyword>
<evidence type="ECO:0000256" key="1">
    <source>
        <dbReference type="ARBA" id="ARBA00006987"/>
    </source>
</evidence>
<dbReference type="Pfam" id="PF03401">
    <property type="entry name" value="TctC"/>
    <property type="match status" value="1"/>
</dbReference>
<dbReference type="Gene3D" id="3.40.190.150">
    <property type="entry name" value="Bordetella uptake gene, domain 1"/>
    <property type="match status" value="1"/>
</dbReference>
<comment type="caution">
    <text evidence="3">The sequence shown here is derived from an EMBL/GenBank/DDBJ whole genome shotgun (WGS) entry which is preliminary data.</text>
</comment>
<dbReference type="InterPro" id="IPR005064">
    <property type="entry name" value="BUG"/>
</dbReference>
<dbReference type="Gene3D" id="3.40.190.10">
    <property type="entry name" value="Periplasmic binding protein-like II"/>
    <property type="match status" value="1"/>
</dbReference>
<dbReference type="InterPro" id="IPR006311">
    <property type="entry name" value="TAT_signal"/>
</dbReference>
<dbReference type="AlphaFoldDB" id="A0A8J3MD07"/>
<feature type="chain" id="PRO_5035144590" description="Tripartite-type tricarboxylate transporter, receptor component TctC" evidence="2">
    <location>
        <begin position="31"/>
        <end position="322"/>
    </location>
</feature>
<dbReference type="PIRSF" id="PIRSF017082">
    <property type="entry name" value="YflP"/>
    <property type="match status" value="1"/>
</dbReference>
<dbReference type="PANTHER" id="PTHR42928:SF5">
    <property type="entry name" value="BLR1237 PROTEIN"/>
    <property type="match status" value="1"/>
</dbReference>
<proteinExistence type="inferred from homology"/>
<reference evidence="3" key="1">
    <citation type="journal article" date="2014" name="Int. J. Syst. Evol. Microbiol.">
        <title>Complete genome sequence of Corynebacterium casei LMG S-19264T (=DSM 44701T), isolated from a smear-ripened cheese.</title>
        <authorList>
            <consortium name="US DOE Joint Genome Institute (JGI-PGF)"/>
            <person name="Walter F."/>
            <person name="Albersmeier A."/>
            <person name="Kalinowski J."/>
            <person name="Ruckert C."/>
        </authorList>
    </citation>
    <scope>NUCLEOTIDE SEQUENCE</scope>
    <source>
        <strain evidence="3">CGMCC 1.7081</strain>
    </source>
</reference>
<dbReference type="PANTHER" id="PTHR42928">
    <property type="entry name" value="TRICARBOXYLATE-BINDING PROTEIN"/>
    <property type="match status" value="1"/>
</dbReference>
<evidence type="ECO:0000313" key="4">
    <source>
        <dbReference type="Proteomes" id="UP000611500"/>
    </source>
</evidence>
<dbReference type="PROSITE" id="PS51318">
    <property type="entry name" value="TAT"/>
    <property type="match status" value="1"/>
</dbReference>
<evidence type="ECO:0000256" key="2">
    <source>
        <dbReference type="SAM" id="SignalP"/>
    </source>
</evidence>
<feature type="signal peptide" evidence="2">
    <location>
        <begin position="1"/>
        <end position="30"/>
    </location>
</feature>
<keyword evidence="4" id="KW-1185">Reference proteome</keyword>
<dbReference type="Proteomes" id="UP000611500">
    <property type="component" value="Unassembled WGS sequence"/>
</dbReference>
<sequence length="322" mass="34514">MRKTNRRQLLRAATAALTVLAGLCTGPAIAGDYPERPITMLVGYKAGGQTDLVGRAAAKVLSDQLGVPVNVVNKPGGGGILAAHELSKAKPDGYTLLFHANSVINTVPFLMKRVTFKPEDFEYAGMITSYQVGLAAQKNAPYDTLEEFVAWARENPGFSFGSLSPTARMTMEVIARKEGLDVNIVPLKGGGDLLNALLGNQVDLVWSGGIHYKYPDQLKTIVALTTFRHPSAPDVETIDEAGYPLGMDGFTTLILPKGTPREMLERLSTALKAAETDATFAKVVAAANIPIMYKDLDEAAAEVAESYARNKTIFESAGIEPQ</sequence>
<name>A0A8J3MD07_9RHOB</name>
<dbReference type="RefSeq" id="WP_028094363.1">
    <property type="nucleotide sequence ID" value="NZ_BNAP01000015.1"/>
</dbReference>
<gene>
    <name evidence="3" type="ORF">GCM10010961_29330</name>
</gene>